<dbReference type="Gene3D" id="3.40.630.40">
    <property type="entry name" value="Zn-dependent exopeptidases"/>
    <property type="match status" value="1"/>
</dbReference>
<dbReference type="InterPro" id="IPR002508">
    <property type="entry name" value="MurNAc-LAA_cat"/>
</dbReference>
<dbReference type="RefSeq" id="WP_213162117.1">
    <property type="nucleotide sequence ID" value="NZ_CP058214.1"/>
</dbReference>
<evidence type="ECO:0000313" key="7">
    <source>
        <dbReference type="Proteomes" id="UP000593594"/>
    </source>
</evidence>
<dbReference type="GO" id="GO:0009253">
    <property type="term" value="P:peptidoglycan catabolic process"/>
    <property type="evidence" value="ECO:0007669"/>
    <property type="project" value="InterPro"/>
</dbReference>
<dbReference type="EMBL" id="CP058214">
    <property type="protein sequence ID" value="QPC44748.1"/>
    <property type="molecule type" value="Genomic_DNA"/>
</dbReference>
<dbReference type="SMART" id="SM00646">
    <property type="entry name" value="Ami_3"/>
    <property type="match status" value="1"/>
</dbReference>
<dbReference type="InterPro" id="IPR021731">
    <property type="entry name" value="AMIN_dom"/>
</dbReference>
<dbReference type="Pfam" id="PF01520">
    <property type="entry name" value="Amidase_3"/>
    <property type="match status" value="1"/>
</dbReference>
<dbReference type="PANTHER" id="PTHR30404">
    <property type="entry name" value="N-ACETYLMURAMOYL-L-ALANINE AMIDASE"/>
    <property type="match status" value="1"/>
</dbReference>
<proteinExistence type="predicted"/>
<dbReference type="Gene3D" id="2.60.40.3500">
    <property type="match status" value="1"/>
</dbReference>
<feature type="compositionally biased region" description="Low complexity" evidence="4">
    <location>
        <begin position="275"/>
        <end position="289"/>
    </location>
</feature>
<dbReference type="EC" id="3.5.1.28" evidence="2"/>
<dbReference type="CDD" id="cd02696">
    <property type="entry name" value="MurNAc-LAA"/>
    <property type="match status" value="1"/>
</dbReference>
<evidence type="ECO:0000256" key="1">
    <source>
        <dbReference type="ARBA" id="ARBA00001561"/>
    </source>
</evidence>
<dbReference type="GO" id="GO:0008745">
    <property type="term" value="F:N-acetylmuramoyl-L-alanine amidase activity"/>
    <property type="evidence" value="ECO:0007669"/>
    <property type="project" value="UniProtKB-EC"/>
</dbReference>
<comment type="catalytic activity">
    <reaction evidence="1">
        <text>Hydrolyzes the link between N-acetylmuramoyl residues and L-amino acid residues in certain cell-wall glycopeptides.</text>
        <dbReference type="EC" id="3.5.1.28"/>
    </reaction>
</comment>
<dbReference type="GO" id="GO:0030288">
    <property type="term" value="C:outer membrane-bounded periplasmic space"/>
    <property type="evidence" value="ECO:0007669"/>
    <property type="project" value="TreeGrafter"/>
</dbReference>
<reference evidence="6 7" key="1">
    <citation type="submission" date="2020-06" db="EMBL/GenBank/DDBJ databases">
        <title>Genome sequence of 2 isolates from Red Sea Mangroves.</title>
        <authorList>
            <person name="Sefrji F."/>
            <person name="Michoud G."/>
            <person name="Merlino G."/>
            <person name="Daffonchio D."/>
        </authorList>
    </citation>
    <scope>NUCLEOTIDE SEQUENCE [LARGE SCALE GENOMIC DNA]</scope>
    <source>
        <strain evidence="6 7">R1DC25</strain>
    </source>
</reference>
<evidence type="ECO:0000259" key="5">
    <source>
        <dbReference type="SMART" id="SM00646"/>
    </source>
</evidence>
<organism evidence="6 7">
    <name type="scientific">Kaustia mangrovi</name>
    <dbReference type="NCBI Taxonomy" id="2593653"/>
    <lineage>
        <taxon>Bacteria</taxon>
        <taxon>Pseudomonadati</taxon>
        <taxon>Pseudomonadota</taxon>
        <taxon>Alphaproteobacteria</taxon>
        <taxon>Hyphomicrobiales</taxon>
        <taxon>Parvibaculaceae</taxon>
        <taxon>Kaustia</taxon>
    </lineage>
</organism>
<dbReference type="PANTHER" id="PTHR30404:SF0">
    <property type="entry name" value="N-ACETYLMURAMOYL-L-ALANINE AMIDASE AMIC"/>
    <property type="match status" value="1"/>
</dbReference>
<evidence type="ECO:0000313" key="6">
    <source>
        <dbReference type="EMBL" id="QPC44748.1"/>
    </source>
</evidence>
<dbReference type="Proteomes" id="UP000593594">
    <property type="component" value="Chromosome"/>
</dbReference>
<evidence type="ECO:0000256" key="4">
    <source>
        <dbReference type="SAM" id="MobiDB-lite"/>
    </source>
</evidence>
<name>A0A7S8C7A9_9HYPH</name>
<protein>
    <recommendedName>
        <fullName evidence="2">N-acetylmuramoyl-L-alanine amidase</fullName>
        <ecNumber evidence="2">3.5.1.28</ecNumber>
    </recommendedName>
</protein>
<feature type="region of interest" description="Disordered" evidence="4">
    <location>
        <begin position="173"/>
        <end position="302"/>
    </location>
</feature>
<dbReference type="KEGG" id="kmn:HW532_19815"/>
<feature type="compositionally biased region" description="Low complexity" evidence="4">
    <location>
        <begin position="243"/>
        <end position="260"/>
    </location>
</feature>
<feature type="domain" description="MurNAc-LAA" evidence="5">
    <location>
        <begin position="397"/>
        <end position="551"/>
    </location>
</feature>
<accession>A0A7S8C7A9</accession>
<sequence length="562" mass="59582">MRGLGRIVSAGVRALVAVLAILFVFLQVSDDSSRPSMSAVAAGDPPVATATRVGGDGRRTRFVADVTQPLGFSVYVIPDPFRVIIDLPEVDFELPAGIGQQGRGLIDSYRYGRFAPGKSRIVLDANAPVLIEKSYVVKAENGQPARLVVDLIRTDRVTFAKIHDRVERAMRAAKAAEEGKPETVAAAAGAGDGAPDAAGEEREETRQAALEPVPGEPEPLPVSGADGEGASPRDPAPLPKPRPVVADASDASDAGDTAGTPPEPEEGGGEERAGDPAPAGDAPQAGEEATVAAAGSEDGSVSEDAARELERVMGALSSPPPLPPAKPHRDIPDRRVVVIDPGHGGVDPGAISRSGTYEKKVVLAFAKALRDKLAASGHYKVLMTRDDDTFVRLGDRVKFARRNHADLFIAIHADSLRSGKARGATIYTVSERASDREAAELAAKENRADLIAGVDLVEENEEVTGILLDLAQRETKNHSVYFAKTLISEMKAKTRMHSRPHRYAGFRVLRAPDVPSVLVELGYLSSRADEKLLLSAQWRARVASAMTKAVDAFFGIKVAANR</sequence>
<feature type="compositionally biased region" description="Low complexity" evidence="4">
    <location>
        <begin position="185"/>
        <end position="197"/>
    </location>
</feature>
<gene>
    <name evidence="6" type="ORF">HW532_19815</name>
</gene>
<dbReference type="SUPFAM" id="SSF53187">
    <property type="entry name" value="Zn-dependent exopeptidases"/>
    <property type="match status" value="1"/>
</dbReference>
<keyword evidence="7" id="KW-1185">Reference proteome</keyword>
<dbReference type="AlphaFoldDB" id="A0A7S8C7A9"/>
<dbReference type="Pfam" id="PF11741">
    <property type="entry name" value="AMIN"/>
    <property type="match status" value="1"/>
</dbReference>
<keyword evidence="3" id="KW-0378">Hydrolase</keyword>
<evidence type="ECO:0000256" key="3">
    <source>
        <dbReference type="ARBA" id="ARBA00022801"/>
    </source>
</evidence>
<evidence type="ECO:0000256" key="2">
    <source>
        <dbReference type="ARBA" id="ARBA00011901"/>
    </source>
</evidence>
<dbReference type="InterPro" id="IPR050695">
    <property type="entry name" value="N-acetylmuramoyl_amidase_3"/>
</dbReference>